<accession>A0ACB9R2L1</accession>
<evidence type="ECO:0000313" key="1">
    <source>
        <dbReference type="EMBL" id="KAI4370237.1"/>
    </source>
</evidence>
<sequence>MPQHDSLAYIASTGAAALAVVLITHCLYRWRNPKVAGVLPPGSMGLPLVGEVLSLLLPCNSLDLHPFLKTRLQRYGRLFRTRILNKSVVVVADARSCHLILQKGEDVCESWSLDTFAKIFQQNKVNVGDIHKYVRSSVLKQFGMEALAGKLISMLEEASRAALEHWEEQDSVEVKSASARMALEFSTKQLISADRLQSEKLGSSFFMLLRGFMSVPINLPGTTHHKCLKEHEKAISLIRGILGDRFSNSDASPDDLLSRMIRDRENYEFLTEDFVVKLLFGLVYVSVDSVAVILTLALKFLAENPKALKELNDEHEAILKQREDSSTPLTWKEYKSMAFTHQVINETLRLASISPGLFRRARKDIKINGYTIPTGWVVLIATSALHLDPETYENPTEFNPWRWKEPSRAMVENFMPFGSGGKQCAGAEYTRVFLSTFLHILVTNYRWKRVTGGEVRRTPIIKFEKGLHIEVVKGRV</sequence>
<dbReference type="Proteomes" id="UP001057402">
    <property type="component" value="Chromosome 5"/>
</dbReference>
<evidence type="ECO:0000313" key="2">
    <source>
        <dbReference type="Proteomes" id="UP001057402"/>
    </source>
</evidence>
<keyword evidence="2" id="KW-1185">Reference proteome</keyword>
<protein>
    <submittedName>
        <fullName evidence="1">Uncharacterized protein</fullName>
    </submittedName>
</protein>
<proteinExistence type="predicted"/>
<gene>
    <name evidence="1" type="ORF">MLD38_018607</name>
</gene>
<name>A0ACB9R2L1_9MYRT</name>
<reference evidence="2" key="1">
    <citation type="journal article" date="2023" name="Front. Plant Sci.">
        <title>Chromosomal-level genome assembly of Melastoma candidum provides insights into trichome evolution.</title>
        <authorList>
            <person name="Zhong Y."/>
            <person name="Wu W."/>
            <person name="Sun C."/>
            <person name="Zou P."/>
            <person name="Liu Y."/>
            <person name="Dai S."/>
            <person name="Zhou R."/>
        </authorList>
    </citation>
    <scope>NUCLEOTIDE SEQUENCE [LARGE SCALE GENOMIC DNA]</scope>
</reference>
<comment type="caution">
    <text evidence="1">The sequence shown here is derived from an EMBL/GenBank/DDBJ whole genome shotgun (WGS) entry which is preliminary data.</text>
</comment>
<dbReference type="EMBL" id="CM042884">
    <property type="protein sequence ID" value="KAI4370237.1"/>
    <property type="molecule type" value="Genomic_DNA"/>
</dbReference>
<organism evidence="1 2">
    <name type="scientific">Melastoma candidum</name>
    <dbReference type="NCBI Taxonomy" id="119954"/>
    <lineage>
        <taxon>Eukaryota</taxon>
        <taxon>Viridiplantae</taxon>
        <taxon>Streptophyta</taxon>
        <taxon>Embryophyta</taxon>
        <taxon>Tracheophyta</taxon>
        <taxon>Spermatophyta</taxon>
        <taxon>Magnoliopsida</taxon>
        <taxon>eudicotyledons</taxon>
        <taxon>Gunneridae</taxon>
        <taxon>Pentapetalae</taxon>
        <taxon>rosids</taxon>
        <taxon>malvids</taxon>
        <taxon>Myrtales</taxon>
        <taxon>Melastomataceae</taxon>
        <taxon>Melastomatoideae</taxon>
        <taxon>Melastomateae</taxon>
        <taxon>Melastoma</taxon>
    </lineage>
</organism>